<dbReference type="SUPFAM" id="SSF50022">
    <property type="entry name" value="ISP domain"/>
    <property type="match status" value="1"/>
</dbReference>
<organism evidence="12 13">
    <name type="scientific">Formivibrio citricus</name>
    <dbReference type="NCBI Taxonomy" id="83765"/>
    <lineage>
        <taxon>Bacteria</taxon>
        <taxon>Pseudomonadati</taxon>
        <taxon>Pseudomonadota</taxon>
        <taxon>Betaproteobacteria</taxon>
        <taxon>Neisseriales</taxon>
        <taxon>Chitinibacteraceae</taxon>
        <taxon>Formivibrio</taxon>
    </lineage>
</organism>
<keyword evidence="13" id="KW-1185">Reference proteome</keyword>
<dbReference type="InterPro" id="IPR006311">
    <property type="entry name" value="TAT_signal"/>
</dbReference>
<dbReference type="GO" id="GO:0046872">
    <property type="term" value="F:metal ion binding"/>
    <property type="evidence" value="ECO:0007669"/>
    <property type="project" value="UniProtKB-KW"/>
</dbReference>
<keyword evidence="5" id="KW-0408">Iron</keyword>
<dbReference type="GO" id="GO:0051537">
    <property type="term" value="F:2 iron, 2 sulfur cluster binding"/>
    <property type="evidence" value="ECO:0007669"/>
    <property type="project" value="UniProtKB-KW"/>
</dbReference>
<evidence type="ECO:0000313" key="13">
    <source>
        <dbReference type="Proteomes" id="UP000242869"/>
    </source>
</evidence>
<evidence type="ECO:0000256" key="3">
    <source>
        <dbReference type="ARBA" id="ARBA00022723"/>
    </source>
</evidence>
<keyword evidence="2" id="KW-0001">2Fe-2S</keyword>
<comment type="subunit">
    <text evidence="10">The main subunits of complex b-c1 are: cytochrome b, cytochrome c1 and the Rieske protein.</text>
</comment>
<dbReference type="OrthoDB" id="9767869at2"/>
<keyword evidence="4 9" id="KW-1133">Transmembrane helix</keyword>
<dbReference type="InterPro" id="IPR006317">
    <property type="entry name" value="Ubiquinol_cyt_c_Rdtase_Fe-S-su"/>
</dbReference>
<evidence type="ECO:0000256" key="7">
    <source>
        <dbReference type="ARBA" id="ARBA00023136"/>
    </source>
</evidence>
<dbReference type="PANTHER" id="PTHR10134">
    <property type="entry name" value="CYTOCHROME B-C1 COMPLEX SUBUNIT RIESKE, MITOCHONDRIAL"/>
    <property type="match status" value="1"/>
</dbReference>
<dbReference type="InterPro" id="IPR014349">
    <property type="entry name" value="Rieske_Fe-S_prot"/>
</dbReference>
<reference evidence="13" key="1">
    <citation type="submission" date="2016-10" db="EMBL/GenBank/DDBJ databases">
        <authorList>
            <person name="Varghese N."/>
            <person name="Submissions S."/>
        </authorList>
    </citation>
    <scope>NUCLEOTIDE SEQUENCE [LARGE SCALE GENOMIC DNA]</scope>
    <source>
        <strain evidence="13">DSM 6150</strain>
    </source>
</reference>
<dbReference type="PROSITE" id="PS51296">
    <property type="entry name" value="RIESKE"/>
    <property type="match status" value="1"/>
</dbReference>
<evidence type="ECO:0000256" key="10">
    <source>
        <dbReference type="RuleBase" id="RU004497"/>
    </source>
</evidence>
<feature type="domain" description="Rieske" evidence="11">
    <location>
        <begin position="91"/>
        <end position="191"/>
    </location>
</feature>
<gene>
    <name evidence="12" type="ORF">SAMN05660284_01130</name>
</gene>
<comment type="cofactor">
    <cofactor evidence="9">
        <name>[2Fe-2S] cluster</name>
        <dbReference type="ChEBI" id="CHEBI:190135"/>
    </cofactor>
    <text evidence="9">Binds 1 [2Fe-2S] cluster per subunit.</text>
</comment>
<evidence type="ECO:0000256" key="2">
    <source>
        <dbReference type="ARBA" id="ARBA00022714"/>
    </source>
</evidence>
<dbReference type="STRING" id="83765.SAMN05660284_01130"/>
<dbReference type="InterPro" id="IPR017941">
    <property type="entry name" value="Rieske_2Fe-2S"/>
</dbReference>
<evidence type="ECO:0000256" key="4">
    <source>
        <dbReference type="ARBA" id="ARBA00022989"/>
    </source>
</evidence>
<keyword evidence="9" id="KW-0813">Transport</keyword>
<dbReference type="AlphaFoldDB" id="A0A1I4XVD0"/>
<keyword evidence="6" id="KW-0411">Iron-sulfur</keyword>
<dbReference type="CDD" id="cd03470">
    <property type="entry name" value="Rieske_cytochrome_bc1"/>
    <property type="match status" value="1"/>
</dbReference>
<comment type="catalytic activity">
    <reaction evidence="9">
        <text>a quinol + 2 Fe(III)-[cytochrome c](out) = a quinone + 2 Fe(II)-[cytochrome c](out) + 2 H(+)(out)</text>
        <dbReference type="Rhea" id="RHEA:11484"/>
        <dbReference type="Rhea" id="RHEA-COMP:10350"/>
        <dbReference type="Rhea" id="RHEA-COMP:14399"/>
        <dbReference type="ChEBI" id="CHEBI:15378"/>
        <dbReference type="ChEBI" id="CHEBI:24646"/>
        <dbReference type="ChEBI" id="CHEBI:29033"/>
        <dbReference type="ChEBI" id="CHEBI:29034"/>
        <dbReference type="ChEBI" id="CHEBI:132124"/>
        <dbReference type="EC" id="7.1.1.8"/>
    </reaction>
</comment>
<dbReference type="EC" id="7.1.1.8" evidence="9"/>
<keyword evidence="9" id="KW-0249">Electron transport</keyword>
<dbReference type="InterPro" id="IPR036922">
    <property type="entry name" value="Rieske_2Fe-2S_sf"/>
</dbReference>
<keyword evidence="1 9" id="KW-0812">Transmembrane</keyword>
<comment type="miscellaneous">
    <text evidence="9">The Rieske protein is a high potential 2Fe-2S protein.</text>
</comment>
<evidence type="ECO:0000259" key="11">
    <source>
        <dbReference type="PROSITE" id="PS51296"/>
    </source>
</evidence>
<keyword evidence="3" id="KW-0479">Metal-binding</keyword>
<keyword evidence="7 9" id="KW-0472">Membrane</keyword>
<name>A0A1I4XVD0_9NEIS</name>
<evidence type="ECO:0000313" key="12">
    <source>
        <dbReference type="EMBL" id="SFN29636.1"/>
    </source>
</evidence>
<dbReference type="NCBIfam" id="TIGR01416">
    <property type="entry name" value="Rieske_proteo"/>
    <property type="match status" value="1"/>
</dbReference>
<dbReference type="Pfam" id="PF00355">
    <property type="entry name" value="Rieske"/>
    <property type="match status" value="1"/>
</dbReference>
<evidence type="ECO:0000256" key="9">
    <source>
        <dbReference type="RuleBase" id="RU004494"/>
    </source>
</evidence>
<evidence type="ECO:0000256" key="5">
    <source>
        <dbReference type="ARBA" id="ARBA00023004"/>
    </source>
</evidence>
<evidence type="ECO:0000256" key="8">
    <source>
        <dbReference type="ARBA" id="ARBA00023157"/>
    </source>
</evidence>
<protein>
    <recommendedName>
        <fullName evidence="9">Ubiquinol-cytochrome c reductase iron-sulfur subunit</fullName>
        <ecNumber evidence="9">7.1.1.8</ecNumber>
    </recommendedName>
</protein>
<dbReference type="EMBL" id="FOVE01000006">
    <property type="protein sequence ID" value="SFN29636.1"/>
    <property type="molecule type" value="Genomic_DNA"/>
</dbReference>
<dbReference type="Proteomes" id="UP000242869">
    <property type="component" value="Unassembled WGS sequence"/>
</dbReference>
<accession>A0A1I4XVD0</accession>
<feature type="transmembrane region" description="Helical" evidence="9">
    <location>
        <begin position="20"/>
        <end position="41"/>
    </location>
</feature>
<dbReference type="RefSeq" id="WP_091192536.1">
    <property type="nucleotide sequence ID" value="NZ_FOVE01000006.1"/>
</dbReference>
<dbReference type="GO" id="GO:0008121">
    <property type="term" value="F:quinol-cytochrome-c reductase activity"/>
    <property type="evidence" value="ECO:0007669"/>
    <property type="project" value="UniProtKB-EC"/>
</dbReference>
<dbReference type="PROSITE" id="PS51318">
    <property type="entry name" value="TAT"/>
    <property type="match status" value="1"/>
</dbReference>
<sequence>MQKEPQTPQGPACDPEKRRLLLAASGLAGAGVVAGMSVPFVTTLLPPEPRTAAGAPIEVDLSVLEPGRMLSLQWNNKPLWILRRTPEMLAALQGADSRLLDPHSTASEQPAYCRNPFRSINPEVWVAEGLCTHMGCIPIFSPQRTADWAGGFVCPCHAARFDLAGRVFAGSVAPRNLTIPSHCYLSANRLRIGGAETPA</sequence>
<keyword evidence="8" id="KW-1015">Disulfide bond</keyword>
<proteinExistence type="predicted"/>
<evidence type="ECO:0000256" key="1">
    <source>
        <dbReference type="ARBA" id="ARBA00022692"/>
    </source>
</evidence>
<dbReference type="Gene3D" id="2.102.10.10">
    <property type="entry name" value="Rieske [2Fe-2S] iron-sulphur domain"/>
    <property type="match status" value="1"/>
</dbReference>
<evidence type="ECO:0000256" key="6">
    <source>
        <dbReference type="ARBA" id="ARBA00023014"/>
    </source>
</evidence>